<dbReference type="HOGENOM" id="CLU_1383979_0_0_1"/>
<gene>
    <name evidence="2" type="ORF">PVAR5_0618</name>
</gene>
<keyword evidence="3" id="KW-1185">Reference proteome</keyword>
<organism evidence="2 3">
    <name type="scientific">Byssochlamys spectabilis (strain No. 5 / NBRC 109023)</name>
    <name type="common">Paecilomyces variotii</name>
    <dbReference type="NCBI Taxonomy" id="1356009"/>
    <lineage>
        <taxon>Eukaryota</taxon>
        <taxon>Fungi</taxon>
        <taxon>Dikarya</taxon>
        <taxon>Ascomycota</taxon>
        <taxon>Pezizomycotina</taxon>
        <taxon>Eurotiomycetes</taxon>
        <taxon>Eurotiomycetidae</taxon>
        <taxon>Eurotiales</taxon>
        <taxon>Thermoascaceae</taxon>
        <taxon>Paecilomyces</taxon>
    </lineage>
</organism>
<evidence type="ECO:0000313" key="2">
    <source>
        <dbReference type="EMBL" id="GAD92032.1"/>
    </source>
</evidence>
<feature type="region of interest" description="Disordered" evidence="1">
    <location>
        <begin position="1"/>
        <end position="33"/>
    </location>
</feature>
<feature type="compositionally biased region" description="Basic and acidic residues" evidence="1">
    <location>
        <begin position="1"/>
        <end position="10"/>
    </location>
</feature>
<sequence length="197" mass="21514">MSQSRKEGENRPGTPFPGRGPDNWDSNFRNQVEALTIGQRGNQGQNQSQGHPAVILRPELDIPLMHSVPTRALSDQRPLPFNNEPFQRPRAGASRNQTEGIWIGNGNRTRVAPHLHSPTHIEPSPLGRDYDMEMLAAMMATAFYEQQDVTNVTAASQGDVDTQSRGQADASGHSTADSGRGFGNLGVRDIGDEMDES</sequence>
<reference evidence="3" key="1">
    <citation type="journal article" date="2014" name="Genome Announc.">
        <title>Draft genome sequence of the formaldehyde-resistant fungus Byssochlamys spectabilis No. 5 (anamorph Paecilomyces variotii No. 5) (NBRC109023).</title>
        <authorList>
            <person name="Oka T."/>
            <person name="Ekino K."/>
            <person name="Fukuda K."/>
            <person name="Nomura Y."/>
        </authorList>
    </citation>
    <scope>NUCLEOTIDE SEQUENCE [LARGE SCALE GENOMIC DNA]</scope>
    <source>
        <strain evidence="3">No. 5 / NBRC 109023</strain>
    </source>
</reference>
<dbReference type="Proteomes" id="UP000018001">
    <property type="component" value="Unassembled WGS sequence"/>
</dbReference>
<name>V5FTV5_BYSSN</name>
<feature type="region of interest" description="Disordered" evidence="1">
    <location>
        <begin position="157"/>
        <end position="197"/>
    </location>
</feature>
<evidence type="ECO:0000313" key="3">
    <source>
        <dbReference type="Proteomes" id="UP000018001"/>
    </source>
</evidence>
<protein>
    <submittedName>
        <fullName evidence="2">Uncharacterized protein</fullName>
    </submittedName>
</protein>
<accession>V5FTV5</accession>
<dbReference type="AlphaFoldDB" id="V5FTV5"/>
<feature type="compositionally biased region" description="Polar residues" evidence="1">
    <location>
        <begin position="157"/>
        <end position="177"/>
    </location>
</feature>
<comment type="caution">
    <text evidence="2">The sequence shown here is derived from an EMBL/GenBank/DDBJ whole genome shotgun (WGS) entry which is preliminary data.</text>
</comment>
<evidence type="ECO:0000256" key="1">
    <source>
        <dbReference type="SAM" id="MobiDB-lite"/>
    </source>
</evidence>
<feature type="region of interest" description="Disordered" evidence="1">
    <location>
        <begin position="71"/>
        <end position="95"/>
    </location>
</feature>
<proteinExistence type="predicted"/>
<dbReference type="InParanoid" id="V5FTV5"/>
<dbReference type="EMBL" id="BAUL01000014">
    <property type="protein sequence ID" value="GAD92032.1"/>
    <property type="molecule type" value="Genomic_DNA"/>
</dbReference>